<dbReference type="SUPFAM" id="SSF109604">
    <property type="entry name" value="HD-domain/PDEase-like"/>
    <property type="match status" value="1"/>
</dbReference>
<dbReference type="GO" id="GO:0008803">
    <property type="term" value="F:bis(5'-nucleosyl)-tetraphosphatase (symmetrical) activity"/>
    <property type="evidence" value="ECO:0007669"/>
    <property type="project" value="UniProtKB-EC"/>
</dbReference>
<evidence type="ECO:0000256" key="1">
    <source>
        <dbReference type="ARBA" id="ARBA00012506"/>
    </source>
</evidence>
<feature type="domain" description="HD" evidence="7">
    <location>
        <begin position="20"/>
        <end position="135"/>
    </location>
</feature>
<dbReference type="OrthoDB" id="5295945at2"/>
<dbReference type="AlphaFoldDB" id="A0A4V2V0A1"/>
<dbReference type="PANTHER" id="PTHR35795:SF1">
    <property type="entry name" value="BIS(5'-NUCLEOSYL)-TETRAPHOSPHATASE, SYMMETRICAL"/>
    <property type="match status" value="1"/>
</dbReference>
<comment type="catalytic activity">
    <reaction evidence="6">
        <text>P(1),P(4)-bis(5'-adenosyl) tetraphosphate + H2O = 2 ADP + 2 H(+)</text>
        <dbReference type="Rhea" id="RHEA:24252"/>
        <dbReference type="ChEBI" id="CHEBI:15377"/>
        <dbReference type="ChEBI" id="CHEBI:15378"/>
        <dbReference type="ChEBI" id="CHEBI:58141"/>
        <dbReference type="ChEBI" id="CHEBI:456216"/>
        <dbReference type="EC" id="3.6.1.41"/>
    </reaction>
</comment>
<dbReference type="Gene3D" id="1.10.3210.10">
    <property type="entry name" value="Hypothetical protein af1432"/>
    <property type="match status" value="1"/>
</dbReference>
<dbReference type="InterPro" id="IPR005249">
    <property type="entry name" value="YqeK"/>
</dbReference>
<comment type="caution">
    <text evidence="8">The sequence shown here is derived from an EMBL/GenBank/DDBJ whole genome shotgun (WGS) entry which is preliminary data.</text>
</comment>
<dbReference type="InterPro" id="IPR051094">
    <property type="entry name" value="Diverse_Catalytic_Enzymes"/>
</dbReference>
<sequence>MKYETHTIKKKLKKDLKMYRYNHSIGVSYTAICLAMKYEYDLKKAEIAGLLHDCGKDLSNNKKLKLCAKNNIDINTIEMNWPDLLHAKVGTVIAQTKYKVEDKEVLDAIQYHTTGRPGMTLLDKIIYVADYIEPNRIQKDLEELRPLAFIDLDLCLIKILKNTIDYLEEKKRPMDSLTKETYDFYLDKLK</sequence>
<keyword evidence="5" id="KW-0408">Iron</keyword>
<dbReference type="EMBL" id="SMAL01000004">
    <property type="protein sequence ID" value="TCT14901.1"/>
    <property type="molecule type" value="Genomic_DNA"/>
</dbReference>
<proteinExistence type="predicted"/>
<evidence type="ECO:0000256" key="3">
    <source>
        <dbReference type="ARBA" id="ARBA00022741"/>
    </source>
</evidence>
<keyword evidence="4 8" id="KW-0378">Hydrolase</keyword>
<dbReference type="Pfam" id="PF01966">
    <property type="entry name" value="HD"/>
    <property type="match status" value="1"/>
</dbReference>
<reference evidence="8 9" key="1">
    <citation type="submission" date="2019-03" db="EMBL/GenBank/DDBJ databases">
        <title>Genomic Encyclopedia of Type Strains, Phase IV (KMG-IV): sequencing the most valuable type-strain genomes for metagenomic binning, comparative biology and taxonomic classification.</title>
        <authorList>
            <person name="Goeker M."/>
        </authorList>
    </citation>
    <scope>NUCLEOTIDE SEQUENCE [LARGE SCALE GENOMIC DNA]</scope>
    <source>
        <strain evidence="8 9">DSM 24629</strain>
    </source>
</reference>
<protein>
    <recommendedName>
        <fullName evidence="1">bis(5'-nucleosyl)-tetraphosphatase (symmetrical)</fullName>
        <ecNumber evidence="1">3.6.1.41</ecNumber>
    </recommendedName>
</protein>
<evidence type="ECO:0000259" key="7">
    <source>
        <dbReference type="PROSITE" id="PS51831"/>
    </source>
</evidence>
<dbReference type="EC" id="3.6.1.41" evidence="1"/>
<gene>
    <name evidence="8" type="ORF">EDC18_10449</name>
</gene>
<keyword evidence="2" id="KW-0479">Metal-binding</keyword>
<evidence type="ECO:0000256" key="4">
    <source>
        <dbReference type="ARBA" id="ARBA00022801"/>
    </source>
</evidence>
<dbReference type="SMART" id="SM00471">
    <property type="entry name" value="HDc"/>
    <property type="match status" value="1"/>
</dbReference>
<accession>A0A4V2V0A1</accession>
<dbReference type="RefSeq" id="WP_132251732.1">
    <property type="nucleotide sequence ID" value="NZ_SMAL01000004.1"/>
</dbReference>
<dbReference type="PROSITE" id="PS51831">
    <property type="entry name" value="HD"/>
    <property type="match status" value="1"/>
</dbReference>
<dbReference type="GO" id="GO:0046872">
    <property type="term" value="F:metal ion binding"/>
    <property type="evidence" value="ECO:0007669"/>
    <property type="project" value="UniProtKB-KW"/>
</dbReference>
<dbReference type="Proteomes" id="UP000294902">
    <property type="component" value="Unassembled WGS sequence"/>
</dbReference>
<dbReference type="NCBIfam" id="TIGR00277">
    <property type="entry name" value="HDIG"/>
    <property type="match status" value="1"/>
</dbReference>
<dbReference type="InterPro" id="IPR003607">
    <property type="entry name" value="HD/PDEase_dom"/>
</dbReference>
<evidence type="ECO:0000256" key="5">
    <source>
        <dbReference type="ARBA" id="ARBA00023004"/>
    </source>
</evidence>
<evidence type="ECO:0000256" key="2">
    <source>
        <dbReference type="ARBA" id="ARBA00022723"/>
    </source>
</evidence>
<keyword evidence="3" id="KW-0547">Nucleotide-binding</keyword>
<evidence type="ECO:0000256" key="6">
    <source>
        <dbReference type="ARBA" id="ARBA00049417"/>
    </source>
</evidence>
<dbReference type="InterPro" id="IPR006675">
    <property type="entry name" value="HDIG_dom"/>
</dbReference>
<dbReference type="CDD" id="cd00077">
    <property type="entry name" value="HDc"/>
    <property type="match status" value="1"/>
</dbReference>
<dbReference type="NCBIfam" id="TIGR00488">
    <property type="entry name" value="bis(5'-nucleosyl)-tetraphosphatase (symmetrical) YqeK"/>
    <property type="match status" value="1"/>
</dbReference>
<dbReference type="GO" id="GO:0000166">
    <property type="term" value="F:nucleotide binding"/>
    <property type="evidence" value="ECO:0007669"/>
    <property type="project" value="UniProtKB-KW"/>
</dbReference>
<keyword evidence="9" id="KW-1185">Reference proteome</keyword>
<evidence type="ECO:0000313" key="8">
    <source>
        <dbReference type="EMBL" id="TCT14901.1"/>
    </source>
</evidence>
<evidence type="ECO:0000313" key="9">
    <source>
        <dbReference type="Proteomes" id="UP000294902"/>
    </source>
</evidence>
<name>A0A4V2V0A1_9FIRM</name>
<dbReference type="InterPro" id="IPR006674">
    <property type="entry name" value="HD_domain"/>
</dbReference>
<organism evidence="8 9">
    <name type="scientific">Natranaerovirga pectinivora</name>
    <dbReference type="NCBI Taxonomy" id="682400"/>
    <lineage>
        <taxon>Bacteria</taxon>
        <taxon>Bacillati</taxon>
        <taxon>Bacillota</taxon>
        <taxon>Clostridia</taxon>
        <taxon>Lachnospirales</taxon>
        <taxon>Natranaerovirgaceae</taxon>
        <taxon>Natranaerovirga</taxon>
    </lineage>
</organism>
<dbReference type="PANTHER" id="PTHR35795">
    <property type="entry name" value="SLR1885 PROTEIN"/>
    <property type="match status" value="1"/>
</dbReference>